<name>A0A1R4EX43_BREDI</name>
<dbReference type="OrthoDB" id="8441564at2"/>
<dbReference type="Proteomes" id="UP000195766">
    <property type="component" value="Unassembled WGS sequence"/>
</dbReference>
<dbReference type="EMBL" id="FUIE01000011">
    <property type="protein sequence ID" value="SJM48238.1"/>
    <property type="molecule type" value="Genomic_DNA"/>
</dbReference>
<sequence length="352" mass="39462">MSEEKPPSRHVAFAERFASGSFSDFNAFAALKRARLLLREARQIAEIFELEEKREDPAMWSRHGLEVVPYTLVGYVTCLEWHARSRITDLYSYRPDSIDSKVLERKVPGRILSQMIRANVSVPQFLGASITIGSTGDYLAVFDELFKTLDINRKPADVITSRGAVQIGLFGDPIREPSTWEQLEALFTSRHVLVHELGHDAGAGRTLCETWSADQIIWMGHTVVSAMSALERALTEHAPADFPNLLTEQGRPVDAGAQLAASIDELERRISQDIEARSRGGFQAWTQALTTARQSLADHDRLVGDRELFQPRHIGRENLLLRAALEQRLALLTRIEAELAKSRSATPRRSDP</sequence>
<proteinExistence type="predicted"/>
<organism evidence="1 2">
    <name type="scientific">Brevundimonas diminuta 3F5N</name>
    <dbReference type="NCBI Taxonomy" id="1255603"/>
    <lineage>
        <taxon>Bacteria</taxon>
        <taxon>Pseudomonadati</taxon>
        <taxon>Pseudomonadota</taxon>
        <taxon>Alphaproteobacteria</taxon>
        <taxon>Caulobacterales</taxon>
        <taxon>Caulobacteraceae</taxon>
        <taxon>Brevundimonas</taxon>
    </lineage>
</organism>
<reference evidence="1 2" key="1">
    <citation type="submission" date="2017-02" db="EMBL/GenBank/DDBJ databases">
        <authorList>
            <person name="Peterson S.W."/>
        </authorList>
    </citation>
    <scope>NUCLEOTIDE SEQUENCE [LARGE SCALE GENOMIC DNA]</scope>
    <source>
        <strain evidence="1 2">3F5N</strain>
    </source>
</reference>
<evidence type="ECO:0000313" key="2">
    <source>
        <dbReference type="Proteomes" id="UP000195766"/>
    </source>
</evidence>
<dbReference type="RefSeq" id="WP_087138939.1">
    <property type="nucleotide sequence ID" value="NZ_FUIE01000011.1"/>
</dbReference>
<dbReference type="AlphaFoldDB" id="A0A1R4EX43"/>
<protein>
    <submittedName>
        <fullName evidence="1">Uncharacterized protein</fullName>
    </submittedName>
</protein>
<gene>
    <name evidence="1" type="ORF">FM111_01290</name>
</gene>
<accession>A0A1R4EX43</accession>
<evidence type="ECO:0000313" key="1">
    <source>
        <dbReference type="EMBL" id="SJM48238.1"/>
    </source>
</evidence>